<gene>
    <name evidence="1" type="ORF">SAMN06265218_1402</name>
</gene>
<dbReference type="EMBL" id="FXTH01000040">
    <property type="protein sequence ID" value="SMO95971.1"/>
    <property type="molecule type" value="Genomic_DNA"/>
</dbReference>
<evidence type="ECO:0000313" key="2">
    <source>
        <dbReference type="Proteomes" id="UP000317593"/>
    </source>
</evidence>
<accession>A0A521FKE2</accession>
<evidence type="ECO:0000313" key="1">
    <source>
        <dbReference type="EMBL" id="SMO95971.1"/>
    </source>
</evidence>
<proteinExistence type="predicted"/>
<reference evidence="1 2" key="1">
    <citation type="submission" date="2017-05" db="EMBL/GenBank/DDBJ databases">
        <authorList>
            <person name="Varghese N."/>
            <person name="Submissions S."/>
        </authorList>
    </citation>
    <scope>NUCLEOTIDE SEQUENCE [LARGE SCALE GENOMIC DNA]</scope>
    <source>
        <strain evidence="1 2">DSM 21194</strain>
    </source>
</reference>
<protein>
    <submittedName>
        <fullName evidence="1">Uncharacterized protein</fullName>
    </submittedName>
</protein>
<dbReference type="AlphaFoldDB" id="A0A521FKE2"/>
<organism evidence="1 2">
    <name type="scientific">Fodinibius sediminis</name>
    <dbReference type="NCBI Taxonomy" id="1214077"/>
    <lineage>
        <taxon>Bacteria</taxon>
        <taxon>Pseudomonadati</taxon>
        <taxon>Balneolota</taxon>
        <taxon>Balneolia</taxon>
        <taxon>Balneolales</taxon>
        <taxon>Balneolaceae</taxon>
        <taxon>Fodinibius</taxon>
    </lineage>
</organism>
<keyword evidence="2" id="KW-1185">Reference proteome</keyword>
<name>A0A521FKE2_9BACT</name>
<sequence>MRHVVSGTNYTMGLFQEIEELERKTAEVSGAEVIGKINRLEYSHQLFARNHKHLVDILEGVVEKPEIRDRIFSRKFRWKSDLLFREISFRLHNFVASAKSLVDHSRRVYTKVYENKGKFEEYDKVVKQDLVENGLIQFVHKLREMCQHYQLPRVSAELKVGEKTEMTLFIYNNELLLYDSWKSTAKEFINSHDEKIDLLKVTKEYYDQITSFHDWVKGEFLEMYSEELKEIESIHDEINQKKKDLIVNELEEVFELDKNERLERLKFVLSGCLSGADLRDLYKIEDKPRTWIIKGLNKLQKYFDVPQSLVTKIEKECT</sequence>
<dbReference type="Proteomes" id="UP000317593">
    <property type="component" value="Unassembled WGS sequence"/>
</dbReference>